<sequence>MSTNELLKLANQVAEIIRPRRLRSRSAPELPPAGMAATELLAAARAATPQGLLLRQRYQVAAEEAVRDLERGQEVASRYHADDERSRARLARDANRLGEVMSANGNSFYFGRHARGPEYTREQAASMEARIRADLAKANLLPEFSVPLHFSSFLV</sequence>
<reference evidence="1" key="1">
    <citation type="journal article" date="2014" name="Front. Microbiol.">
        <title>High frequency of phylogenetically diverse reductive dehalogenase-homologous genes in deep subseafloor sedimentary metagenomes.</title>
        <authorList>
            <person name="Kawai M."/>
            <person name="Futagami T."/>
            <person name="Toyoda A."/>
            <person name="Takaki Y."/>
            <person name="Nishi S."/>
            <person name="Hori S."/>
            <person name="Arai W."/>
            <person name="Tsubouchi T."/>
            <person name="Morono Y."/>
            <person name="Uchiyama I."/>
            <person name="Ito T."/>
            <person name="Fujiyama A."/>
            <person name="Inagaki F."/>
            <person name="Takami H."/>
        </authorList>
    </citation>
    <scope>NUCLEOTIDE SEQUENCE</scope>
    <source>
        <strain evidence="1">Expedition CK06-06</strain>
    </source>
</reference>
<gene>
    <name evidence="1" type="ORF">S06H3_02031</name>
</gene>
<organism evidence="1">
    <name type="scientific">marine sediment metagenome</name>
    <dbReference type="NCBI Taxonomy" id="412755"/>
    <lineage>
        <taxon>unclassified sequences</taxon>
        <taxon>metagenomes</taxon>
        <taxon>ecological metagenomes</taxon>
    </lineage>
</organism>
<protein>
    <submittedName>
        <fullName evidence="1">Uncharacterized protein</fullName>
    </submittedName>
</protein>
<comment type="caution">
    <text evidence="1">The sequence shown here is derived from an EMBL/GenBank/DDBJ whole genome shotgun (WGS) entry which is preliminary data.</text>
</comment>
<evidence type="ECO:0000313" key="1">
    <source>
        <dbReference type="EMBL" id="GAH99899.1"/>
    </source>
</evidence>
<dbReference type="EMBL" id="BARV01000559">
    <property type="protein sequence ID" value="GAH99899.1"/>
    <property type="molecule type" value="Genomic_DNA"/>
</dbReference>
<accession>X1LBV1</accession>
<name>X1LBV1_9ZZZZ</name>
<dbReference type="AlphaFoldDB" id="X1LBV1"/>
<proteinExistence type="predicted"/>